<keyword evidence="1" id="KW-0812">Transmembrane</keyword>
<accession>A0ABT1JB15</accession>
<dbReference type="RefSeq" id="WP_253805000.1">
    <property type="nucleotide sequence ID" value="NZ_BAAAUB010000060.1"/>
</dbReference>
<keyword evidence="3" id="KW-1185">Reference proteome</keyword>
<name>A0ABT1JB15_9ACTN</name>
<feature type="transmembrane region" description="Helical" evidence="1">
    <location>
        <begin position="46"/>
        <end position="65"/>
    </location>
</feature>
<keyword evidence="1" id="KW-1133">Transmembrane helix</keyword>
<gene>
    <name evidence="2" type="ORF">FHR36_007846</name>
</gene>
<dbReference type="Proteomes" id="UP001206483">
    <property type="component" value="Unassembled WGS sequence"/>
</dbReference>
<sequence length="194" mass="20340">MDDSDFEGRLVARLGGLAQGVGMVGGVPLEQVRAAGRRRVRRVRGAWAGAVLMVGAVCTGALLQLPGGTTAREAASVGVGQAEAYQIPPQDCSYDGLLMRGASGRPVASPGADVTMVTPEPAEFVAVQLATAVDKLGEQYPDNFRGTCWDGPKRTVYALRTQGSGFDAKATALAAERPGVTLKLVDQWPWEAKK</sequence>
<keyword evidence="1" id="KW-0472">Membrane</keyword>
<comment type="caution">
    <text evidence="2">The sequence shown here is derived from an EMBL/GenBank/DDBJ whole genome shotgun (WGS) entry which is preliminary data.</text>
</comment>
<evidence type="ECO:0000256" key="1">
    <source>
        <dbReference type="SAM" id="Phobius"/>
    </source>
</evidence>
<evidence type="ECO:0000313" key="2">
    <source>
        <dbReference type="EMBL" id="MCP2314645.1"/>
    </source>
</evidence>
<protein>
    <recommendedName>
        <fullName evidence="4">FtsX extracellular domain-containing protein</fullName>
    </recommendedName>
</protein>
<evidence type="ECO:0008006" key="4">
    <source>
        <dbReference type="Google" id="ProtNLM"/>
    </source>
</evidence>
<dbReference type="EMBL" id="JAMZDX010000009">
    <property type="protein sequence ID" value="MCP2314645.1"/>
    <property type="molecule type" value="Genomic_DNA"/>
</dbReference>
<evidence type="ECO:0000313" key="3">
    <source>
        <dbReference type="Proteomes" id="UP001206483"/>
    </source>
</evidence>
<organism evidence="2 3">
    <name type="scientific">Kitasatospora paracochleata</name>
    <dbReference type="NCBI Taxonomy" id="58354"/>
    <lineage>
        <taxon>Bacteria</taxon>
        <taxon>Bacillati</taxon>
        <taxon>Actinomycetota</taxon>
        <taxon>Actinomycetes</taxon>
        <taxon>Kitasatosporales</taxon>
        <taxon>Streptomycetaceae</taxon>
        <taxon>Kitasatospora</taxon>
    </lineage>
</organism>
<proteinExistence type="predicted"/>
<reference evidence="2 3" key="1">
    <citation type="submission" date="2022-06" db="EMBL/GenBank/DDBJ databases">
        <title>Sequencing the genomes of 1000 actinobacteria strains.</title>
        <authorList>
            <person name="Klenk H.-P."/>
        </authorList>
    </citation>
    <scope>NUCLEOTIDE SEQUENCE [LARGE SCALE GENOMIC DNA]</scope>
    <source>
        <strain evidence="2 3">DSM 41656</strain>
    </source>
</reference>